<dbReference type="EMBL" id="WUFC01000046">
    <property type="protein sequence ID" value="NEI52669.1"/>
    <property type="molecule type" value="Genomic_DNA"/>
</dbReference>
<proteinExistence type="predicted"/>
<protein>
    <submittedName>
        <fullName evidence="1">Uncharacterized protein</fullName>
    </submittedName>
</protein>
<name>A0AAE4YXX9_9HYPH</name>
<dbReference type="AlphaFoldDB" id="A0AAE4YXX9"/>
<reference evidence="1 2" key="1">
    <citation type="submission" date="2019-12" db="EMBL/GenBank/DDBJ databases">
        <title>Rhizobium genotypes associated with high levels of biological nitrogen fixation by grain legumes in a temperate-maritime cropping system.</title>
        <authorList>
            <person name="Maluk M."/>
            <person name="Francesc Ferrando Molina F."/>
            <person name="Lopez Del Egido L."/>
            <person name="Lafos M."/>
            <person name="Langarica-Fuentes A."/>
            <person name="Gebre Yohannes G."/>
            <person name="Young M.W."/>
            <person name="Martin P."/>
            <person name="Gantlett R."/>
            <person name="Kenicer G."/>
            <person name="Hawes C."/>
            <person name="Begg G.S."/>
            <person name="Quilliam R.S."/>
            <person name="Squire G.R."/>
            <person name="Poole P.S."/>
            <person name="Young P.W."/>
            <person name="Iannetta P.M."/>
            <person name="James E.K."/>
        </authorList>
    </citation>
    <scope>NUCLEOTIDE SEQUENCE [LARGE SCALE GENOMIC DNA]</scope>
    <source>
        <strain evidence="1 2">JHI985</strain>
    </source>
</reference>
<gene>
    <name evidence="1" type="ORF">GR217_34185</name>
</gene>
<sequence length="78" mass="8419">MNEIEAIVEAIKPHLAGHPVELQGAVIADLMAIFLAGMAPELREEAIEFHVDLVRQLIPVEERIAFGPAGYPGTESEG</sequence>
<accession>A0AAE4YXX9</accession>
<dbReference type="Proteomes" id="UP000661163">
    <property type="component" value="Unassembled WGS sequence"/>
</dbReference>
<evidence type="ECO:0000313" key="1">
    <source>
        <dbReference type="EMBL" id="NEI52669.1"/>
    </source>
</evidence>
<organism evidence="1 2">
    <name type="scientific">Rhizobium ruizarguesonis</name>
    <dbReference type="NCBI Taxonomy" id="2081791"/>
    <lineage>
        <taxon>Bacteria</taxon>
        <taxon>Pseudomonadati</taxon>
        <taxon>Pseudomonadota</taxon>
        <taxon>Alphaproteobacteria</taxon>
        <taxon>Hyphomicrobiales</taxon>
        <taxon>Rhizobiaceae</taxon>
        <taxon>Rhizobium/Agrobacterium group</taxon>
        <taxon>Rhizobium</taxon>
    </lineage>
</organism>
<comment type="caution">
    <text evidence="1">The sequence shown here is derived from an EMBL/GenBank/DDBJ whole genome shotgun (WGS) entry which is preliminary data.</text>
</comment>
<evidence type="ECO:0000313" key="2">
    <source>
        <dbReference type="Proteomes" id="UP000661163"/>
    </source>
</evidence>